<dbReference type="OrthoDB" id="2963168at2759"/>
<dbReference type="Proteomes" id="UP000092154">
    <property type="component" value="Unassembled WGS sequence"/>
</dbReference>
<organism evidence="1 2">
    <name type="scientific">Rhizopogon vinicolor AM-OR11-026</name>
    <dbReference type="NCBI Taxonomy" id="1314800"/>
    <lineage>
        <taxon>Eukaryota</taxon>
        <taxon>Fungi</taxon>
        <taxon>Dikarya</taxon>
        <taxon>Basidiomycota</taxon>
        <taxon>Agaricomycotina</taxon>
        <taxon>Agaricomycetes</taxon>
        <taxon>Agaricomycetidae</taxon>
        <taxon>Boletales</taxon>
        <taxon>Suillineae</taxon>
        <taxon>Rhizopogonaceae</taxon>
        <taxon>Rhizopogon</taxon>
    </lineage>
</organism>
<dbReference type="InterPro" id="IPR043129">
    <property type="entry name" value="ATPase_NBD"/>
</dbReference>
<dbReference type="PANTHER" id="PTHR14187:SF5">
    <property type="entry name" value="HEAT SHOCK 70 KDA PROTEIN 12A"/>
    <property type="match status" value="1"/>
</dbReference>
<protein>
    <recommendedName>
        <fullName evidence="3">Actin-like ATPase domain-containing protein</fullName>
    </recommendedName>
</protein>
<dbReference type="InParanoid" id="A0A1B7MPX2"/>
<accession>A0A1B7MPX2</accession>
<evidence type="ECO:0008006" key="3">
    <source>
        <dbReference type="Google" id="ProtNLM"/>
    </source>
</evidence>
<proteinExistence type="predicted"/>
<dbReference type="SUPFAM" id="SSF53067">
    <property type="entry name" value="Actin-like ATPase domain"/>
    <property type="match status" value="2"/>
</dbReference>
<dbReference type="PANTHER" id="PTHR14187">
    <property type="entry name" value="ALPHA KINASE/ELONGATION FACTOR 2 KINASE"/>
    <property type="match status" value="1"/>
</dbReference>
<name>A0A1B7MPX2_9AGAM</name>
<evidence type="ECO:0000313" key="2">
    <source>
        <dbReference type="Proteomes" id="UP000092154"/>
    </source>
</evidence>
<gene>
    <name evidence="1" type="ORF">K503DRAFT_803419</name>
</gene>
<reference evidence="1 2" key="1">
    <citation type="submission" date="2016-06" db="EMBL/GenBank/DDBJ databases">
        <title>Comparative genomics of the ectomycorrhizal sister species Rhizopogon vinicolor and Rhizopogon vesiculosus (Basidiomycota: Boletales) reveals a divergence of the mating type B locus.</title>
        <authorList>
            <consortium name="DOE Joint Genome Institute"/>
            <person name="Mujic A.B."/>
            <person name="Kuo A."/>
            <person name="Tritt A."/>
            <person name="Lipzen A."/>
            <person name="Chen C."/>
            <person name="Johnson J."/>
            <person name="Sharma A."/>
            <person name="Barry K."/>
            <person name="Grigoriev I.V."/>
            <person name="Spatafora J.W."/>
        </authorList>
    </citation>
    <scope>NUCLEOTIDE SEQUENCE [LARGE SCALE GENOMIC DNA]</scope>
    <source>
        <strain evidence="1 2">AM-OR11-026</strain>
    </source>
</reference>
<evidence type="ECO:0000313" key="1">
    <source>
        <dbReference type="EMBL" id="OAX34648.1"/>
    </source>
</evidence>
<keyword evidence="2" id="KW-1185">Reference proteome</keyword>
<dbReference type="Gene3D" id="3.30.420.40">
    <property type="match status" value="1"/>
</dbReference>
<dbReference type="STRING" id="1314800.A0A1B7MPX2"/>
<dbReference type="AlphaFoldDB" id="A0A1B7MPX2"/>
<sequence length="603" mass="67531">MLPRAPYKGETRKLVLAFDVGTTFSGVSYCILDPGEVPVIRGVSRYPAQEQVGGDSKIPSILYYDLQGVVRAVGAEALQERIIEQAEDEGWMKLEWWKLHLRAKHLASSHIREDDIPPLPRGKSAVQVLADFMRYLFQCARTYIQEAHLNLWRSVENSIEFVLTHPNGWEGPQQQQIRRAAELAGLISSNEEQSHVHLLTEGEASLHFCVVNVITSDAFSSPIAVSDFPVEEEDKSGSQGVVIVDAGGGTIDLSAYSMKLSPTSFEEIAPAECCLQGSVFVTRRAHDLLKNKLSGSNYSSHEMVAQMTSIFDKTTKLRFRKLDEPSYIKFGTIRDKDLKYDIRSGQLKLAGQDIAGLFEPSVKAIIQAFEQQKRVASTPVNFVFLVGGFAASDWLFARLQEYFQPLGISFCRPDGHVNKAVADGAVSFYIDHLVSSRVARATYGIDVYTLFNSQNPEHQARQHTLFIDAAGNPSIPNLFSSILLKGTQVSELREFRKSFYFTQKSRQTANHSVNIMCYKGNLQEPKWLDIERSSFSTLCSIHADLSELSRTLSPKKSALDQSDYYAIDFEVIMLFGQTELKALISWKHKGVEMRSPASIVYDE</sequence>
<dbReference type="EMBL" id="KV448585">
    <property type="protein sequence ID" value="OAX34648.1"/>
    <property type="molecule type" value="Genomic_DNA"/>
</dbReference>
<dbReference type="CDD" id="cd10170">
    <property type="entry name" value="ASKHA_NBD_HSP70"/>
    <property type="match status" value="1"/>
</dbReference>